<dbReference type="InterPro" id="IPR012451">
    <property type="entry name" value="DUF1656"/>
</dbReference>
<dbReference type="OrthoDB" id="7021192at2"/>
<dbReference type="EMBL" id="LVYV01000012">
    <property type="protein sequence ID" value="KZD23091.1"/>
    <property type="molecule type" value="Genomic_DNA"/>
</dbReference>
<dbReference type="RefSeq" id="WP_068733131.1">
    <property type="nucleotide sequence ID" value="NZ_LVYV01000012.1"/>
</dbReference>
<feature type="transmembrane region" description="Helical" evidence="5">
    <location>
        <begin position="50"/>
        <end position="68"/>
    </location>
</feature>
<evidence type="ECO:0000256" key="4">
    <source>
        <dbReference type="ARBA" id="ARBA00023136"/>
    </source>
</evidence>
<protein>
    <recommendedName>
        <fullName evidence="8">DUF1656 domain-containing protein</fullName>
    </recommendedName>
</protein>
<evidence type="ECO:0008006" key="8">
    <source>
        <dbReference type="Google" id="ProtNLM"/>
    </source>
</evidence>
<sequence>MRYEIDLFGVLLPSLMLWLVITYAIGALLRPLIERSGLYRYVWHRALFDLALYVCLLGGVVYLSSGLLS</sequence>
<dbReference type="AlphaFoldDB" id="A0A161R2M6"/>
<reference evidence="6 7" key="1">
    <citation type="submission" date="2016-03" db="EMBL/GenBank/DDBJ databases">
        <title>Microsymbionts genomes from the relict species Vavilovia formosa (Stev.) Fed.</title>
        <authorList>
            <person name="Kopat V."/>
            <person name="Chirak E."/>
            <person name="Kimeklis A."/>
            <person name="Andronov E."/>
        </authorList>
    </citation>
    <scope>NUCLEOTIDE SEQUENCE [LARGE SCALE GENOMIC DNA]</scope>
    <source>
        <strain evidence="6 7">Vaf07</strain>
    </source>
</reference>
<keyword evidence="4 5" id="KW-0472">Membrane</keyword>
<evidence type="ECO:0000256" key="1">
    <source>
        <dbReference type="ARBA" id="ARBA00022475"/>
    </source>
</evidence>
<dbReference type="STRING" id="943830.A4A58_06725"/>
<accession>A0A161R2M6</accession>
<evidence type="ECO:0000313" key="7">
    <source>
        <dbReference type="Proteomes" id="UP000076574"/>
    </source>
</evidence>
<evidence type="ECO:0000256" key="5">
    <source>
        <dbReference type="SAM" id="Phobius"/>
    </source>
</evidence>
<evidence type="ECO:0000256" key="2">
    <source>
        <dbReference type="ARBA" id="ARBA00022692"/>
    </source>
</evidence>
<dbReference type="Pfam" id="PF07869">
    <property type="entry name" value="DUF1656"/>
    <property type="match status" value="1"/>
</dbReference>
<keyword evidence="2 5" id="KW-0812">Transmembrane</keyword>
<comment type="caution">
    <text evidence="6">The sequence shown here is derived from an EMBL/GenBank/DDBJ whole genome shotgun (WGS) entry which is preliminary data.</text>
</comment>
<organism evidence="6 7">
    <name type="scientific">Tardiphaga robiniae</name>
    <dbReference type="NCBI Taxonomy" id="943830"/>
    <lineage>
        <taxon>Bacteria</taxon>
        <taxon>Pseudomonadati</taxon>
        <taxon>Pseudomonadota</taxon>
        <taxon>Alphaproteobacteria</taxon>
        <taxon>Hyphomicrobiales</taxon>
        <taxon>Nitrobacteraceae</taxon>
        <taxon>Tardiphaga</taxon>
    </lineage>
</organism>
<keyword evidence="1" id="KW-1003">Cell membrane</keyword>
<evidence type="ECO:0000256" key="3">
    <source>
        <dbReference type="ARBA" id="ARBA00022989"/>
    </source>
</evidence>
<keyword evidence="7" id="KW-1185">Reference proteome</keyword>
<gene>
    <name evidence="6" type="ORF">A4A58_06725</name>
</gene>
<keyword evidence="3 5" id="KW-1133">Transmembrane helix</keyword>
<dbReference type="Proteomes" id="UP000076574">
    <property type="component" value="Unassembled WGS sequence"/>
</dbReference>
<evidence type="ECO:0000313" key="6">
    <source>
        <dbReference type="EMBL" id="KZD23091.1"/>
    </source>
</evidence>
<feature type="transmembrane region" description="Helical" evidence="5">
    <location>
        <begin position="7"/>
        <end position="30"/>
    </location>
</feature>
<name>A0A161R2M6_9BRAD</name>
<proteinExistence type="predicted"/>